<dbReference type="FunCoup" id="A0A7J7CKN8">
    <property type="interactions" value="3141"/>
</dbReference>
<comment type="subcellular location">
    <subcellularLocation>
        <location evidence="1">Nucleus</location>
    </subcellularLocation>
</comment>
<accession>A0A7J7CKN8</accession>
<dbReference type="PANTHER" id="PTHR15835:SF6">
    <property type="entry name" value="ZINC FINGER C3HC-TYPE PROTEIN 1"/>
    <property type="match status" value="1"/>
</dbReference>
<evidence type="ECO:0000256" key="3">
    <source>
        <dbReference type="SAM" id="MobiDB-lite"/>
    </source>
</evidence>
<dbReference type="GO" id="GO:0008270">
    <property type="term" value="F:zinc ion binding"/>
    <property type="evidence" value="ECO:0007669"/>
    <property type="project" value="InterPro"/>
</dbReference>
<comment type="caution">
    <text evidence="5">The sequence shown here is derived from an EMBL/GenBank/DDBJ whole genome shotgun (WGS) entry which is preliminary data.</text>
</comment>
<dbReference type="EMBL" id="JAAARO010000015">
    <property type="protein sequence ID" value="KAF5734622.1"/>
    <property type="molecule type" value="Genomic_DNA"/>
</dbReference>
<dbReference type="GO" id="GO:0005634">
    <property type="term" value="C:nucleus"/>
    <property type="evidence" value="ECO:0007669"/>
    <property type="project" value="UniProtKB-SubCell"/>
</dbReference>
<protein>
    <recommendedName>
        <fullName evidence="4">C3HC-type domain-containing protein</fullName>
    </recommendedName>
</protein>
<feature type="region of interest" description="Disordered" evidence="3">
    <location>
        <begin position="450"/>
        <end position="473"/>
    </location>
</feature>
<feature type="compositionally biased region" description="Polar residues" evidence="3">
    <location>
        <begin position="460"/>
        <end position="472"/>
    </location>
</feature>
<proteinExistence type="predicted"/>
<dbReference type="PANTHER" id="PTHR15835">
    <property type="entry name" value="NUCLEAR-INTERACTING PARTNER OF ALK"/>
    <property type="match status" value="1"/>
</dbReference>
<feature type="region of interest" description="Disordered" evidence="3">
    <location>
        <begin position="26"/>
        <end position="49"/>
    </location>
</feature>
<feature type="compositionally biased region" description="Basic and acidic residues" evidence="3">
    <location>
        <begin position="450"/>
        <end position="459"/>
    </location>
</feature>
<evidence type="ECO:0000256" key="1">
    <source>
        <dbReference type="ARBA" id="ARBA00004123"/>
    </source>
</evidence>
<feature type="compositionally biased region" description="Low complexity" evidence="3">
    <location>
        <begin position="687"/>
        <end position="697"/>
    </location>
</feature>
<gene>
    <name evidence="5" type="ORF">HS088_TW15G00114</name>
</gene>
<feature type="domain" description="C3HC-type" evidence="4">
    <location>
        <begin position="82"/>
        <end position="208"/>
    </location>
</feature>
<dbReference type="Proteomes" id="UP000593562">
    <property type="component" value="Unassembled WGS sequence"/>
</dbReference>
<dbReference type="Pfam" id="PF07967">
    <property type="entry name" value="zf-C3HC"/>
    <property type="match status" value="1"/>
</dbReference>
<dbReference type="AlphaFoldDB" id="A0A7J7CKN8"/>
<organism evidence="5 6">
    <name type="scientific">Tripterygium wilfordii</name>
    <name type="common">Thunder God vine</name>
    <dbReference type="NCBI Taxonomy" id="458696"/>
    <lineage>
        <taxon>Eukaryota</taxon>
        <taxon>Viridiplantae</taxon>
        <taxon>Streptophyta</taxon>
        <taxon>Embryophyta</taxon>
        <taxon>Tracheophyta</taxon>
        <taxon>Spermatophyta</taxon>
        <taxon>Magnoliopsida</taxon>
        <taxon>eudicotyledons</taxon>
        <taxon>Gunneridae</taxon>
        <taxon>Pentapetalae</taxon>
        <taxon>rosids</taxon>
        <taxon>fabids</taxon>
        <taxon>Celastrales</taxon>
        <taxon>Celastraceae</taxon>
        <taxon>Tripterygium</taxon>
    </lineage>
</organism>
<dbReference type="InterPro" id="IPR012935">
    <property type="entry name" value="NuBaID_N"/>
</dbReference>
<feature type="region of interest" description="Disordered" evidence="3">
    <location>
        <begin position="306"/>
        <end position="332"/>
    </location>
</feature>
<feature type="region of interest" description="Disordered" evidence="3">
    <location>
        <begin position="677"/>
        <end position="702"/>
    </location>
</feature>
<dbReference type="OrthoDB" id="614844at2759"/>
<sequence length="727" mass="79888">MAEDSEKRFHSIMDKLFHAPKTIQTSSFSSSSVSGDQVSRGKKRPNPSTALALVDPRMRVDIVERLRHSAPIRQSEAPLCRPWDRGDLMRRLATFKSMTWFAKPKAVSAVNCARRGWINVDMDIIACEACGSHLLFSTPSSWMQQQVEKAALVFSLKLDNGHKLLCPWIDNACDESLAQFPPTTPPVLVDELKGRLSALLQLTALPIVSSSAVDYMRSTQLEEFLRQSSVLENENSSLNVCQIECLDDEGEADAAKLYFQALKLIGLCGWEPRPLPYMVDCKDRPKHSLKEADIVISQVVDDGQNVSMSSHAAGTDETTVASEDSSSLCGQQTDPKSVVLDCRLCGANVGLWIFSTLPRPLESFRLVGFTEGNGANNTEIHDTDSENHVDKSIAIVNTTNGASSSMERLSNFNLTIAGGPPPTKQNFKATISFPVLGRNLRARLSYDSSFRDRTNKSKESIQSGPKNDSSIQMVKDREECNFSEVDQNSQGCNEKQYRSYTPTDGSLCLNHNNRENGATSTNENNEHILLEGNNVNGRGSLPEIVTHDSIMEKQTESTHGRVPEFDQRDRLPENAENGLVHSAVDDSGILQVSRTDVSCSADVSSVSHLESSNTPSYLKANGNVDIGPTSVSSEGKNPKQLPSDQLMEFDLIRQHRHFCPWIASAGNAAPGWQQTLSAVQRQKDNSHSSPTTTSSPSLIQLDDPITSVRRLFASPSAKRIRPTHGSS</sequence>
<evidence type="ECO:0000313" key="5">
    <source>
        <dbReference type="EMBL" id="KAF5734622.1"/>
    </source>
</evidence>
<reference evidence="5 6" key="1">
    <citation type="journal article" date="2020" name="Nat. Commun.">
        <title>Genome of Tripterygium wilfordii and identification of cytochrome P450 involved in triptolide biosynthesis.</title>
        <authorList>
            <person name="Tu L."/>
            <person name="Su P."/>
            <person name="Zhang Z."/>
            <person name="Gao L."/>
            <person name="Wang J."/>
            <person name="Hu T."/>
            <person name="Zhou J."/>
            <person name="Zhang Y."/>
            <person name="Zhao Y."/>
            <person name="Liu Y."/>
            <person name="Song Y."/>
            <person name="Tong Y."/>
            <person name="Lu Y."/>
            <person name="Yang J."/>
            <person name="Xu C."/>
            <person name="Jia M."/>
            <person name="Peters R.J."/>
            <person name="Huang L."/>
            <person name="Gao W."/>
        </authorList>
    </citation>
    <scope>NUCLEOTIDE SEQUENCE [LARGE SCALE GENOMIC DNA]</scope>
    <source>
        <strain evidence="6">cv. XIE 37</strain>
        <tissue evidence="5">Leaf</tissue>
    </source>
</reference>
<evidence type="ECO:0000313" key="6">
    <source>
        <dbReference type="Proteomes" id="UP000593562"/>
    </source>
</evidence>
<feature type="region of interest" description="Disordered" evidence="3">
    <location>
        <begin position="608"/>
        <end position="642"/>
    </location>
</feature>
<evidence type="ECO:0000259" key="4">
    <source>
        <dbReference type="Pfam" id="PF07967"/>
    </source>
</evidence>
<keyword evidence="6" id="KW-1185">Reference proteome</keyword>
<name>A0A7J7CKN8_TRIWF</name>
<keyword evidence="2" id="KW-0539">Nucleus</keyword>
<feature type="compositionally biased region" description="Polar residues" evidence="3">
    <location>
        <begin position="629"/>
        <end position="642"/>
    </location>
</feature>
<dbReference type="InParanoid" id="A0A7J7CKN8"/>
<evidence type="ECO:0000256" key="2">
    <source>
        <dbReference type="ARBA" id="ARBA00023242"/>
    </source>
</evidence>